<evidence type="ECO:0000256" key="5">
    <source>
        <dbReference type="ARBA" id="ARBA00022989"/>
    </source>
</evidence>
<accession>A0ABS2U0Q3</accession>
<comment type="caution">
    <text evidence="9">The sequence shown here is derived from an EMBL/GenBank/DDBJ whole genome shotgun (WGS) entry which is preliminary data.</text>
</comment>
<evidence type="ECO:0000256" key="4">
    <source>
        <dbReference type="ARBA" id="ARBA00022692"/>
    </source>
</evidence>
<keyword evidence="6 8" id="KW-0472">Membrane</keyword>
<dbReference type="PANTHER" id="PTHR33452">
    <property type="entry name" value="OXIDOREDUCTASE CATD-RELATED"/>
    <property type="match status" value="1"/>
</dbReference>
<keyword evidence="10" id="KW-1185">Reference proteome</keyword>
<evidence type="ECO:0000313" key="10">
    <source>
        <dbReference type="Proteomes" id="UP000749040"/>
    </source>
</evidence>
<keyword evidence="4 8" id="KW-0812">Transmembrane</keyword>
<evidence type="ECO:0000256" key="2">
    <source>
        <dbReference type="ARBA" id="ARBA00006679"/>
    </source>
</evidence>
<evidence type="ECO:0000313" key="9">
    <source>
        <dbReference type="EMBL" id="MBM9509178.1"/>
    </source>
</evidence>
<dbReference type="Pfam" id="PF07681">
    <property type="entry name" value="DoxX"/>
    <property type="match status" value="1"/>
</dbReference>
<proteinExistence type="inferred from homology"/>
<comment type="subcellular location">
    <subcellularLocation>
        <location evidence="1">Cell membrane</location>
        <topology evidence="1">Multi-pass membrane protein</topology>
    </subcellularLocation>
</comment>
<dbReference type="PANTHER" id="PTHR33452:SF1">
    <property type="entry name" value="INNER MEMBRANE PROTEIN YPHA-RELATED"/>
    <property type="match status" value="1"/>
</dbReference>
<dbReference type="RefSeq" id="WP_205361911.1">
    <property type="nucleotide sequence ID" value="NZ_JADKYB010000023.1"/>
</dbReference>
<dbReference type="EMBL" id="JADKYB010000023">
    <property type="protein sequence ID" value="MBM9509178.1"/>
    <property type="molecule type" value="Genomic_DNA"/>
</dbReference>
<gene>
    <name evidence="9" type="ORF">ITX44_32445</name>
</gene>
<keyword evidence="5 8" id="KW-1133">Transmembrane helix</keyword>
<comment type="similarity">
    <text evidence="2">Belongs to the DoxX family.</text>
</comment>
<evidence type="ECO:0000256" key="1">
    <source>
        <dbReference type="ARBA" id="ARBA00004651"/>
    </source>
</evidence>
<feature type="transmembrane region" description="Helical" evidence="8">
    <location>
        <begin position="143"/>
        <end position="160"/>
    </location>
</feature>
<evidence type="ECO:0000256" key="7">
    <source>
        <dbReference type="SAM" id="MobiDB-lite"/>
    </source>
</evidence>
<dbReference type="InterPro" id="IPR032808">
    <property type="entry name" value="DoxX"/>
</dbReference>
<sequence>MENSIRTDLGLLALRLGTGSLLFAHGAQKLFGWFGGGGLEATGQAMEQMGFRPGKPSALASGLCEAGGGALLALGVATPAAGAAAAGGMAAASSLHAPAGFFATSGGLEHPAHVGWTAAFLGVTGPGRFSLDHATGHALNRPWVIATAFTTAAAGAYLVINARLQRLARSAAQPEDQPAGEQAAEGTTDDAT</sequence>
<dbReference type="InterPro" id="IPR051907">
    <property type="entry name" value="DoxX-like_oxidoreductase"/>
</dbReference>
<evidence type="ECO:0000256" key="8">
    <source>
        <dbReference type="SAM" id="Phobius"/>
    </source>
</evidence>
<evidence type="ECO:0000256" key="6">
    <source>
        <dbReference type="ARBA" id="ARBA00023136"/>
    </source>
</evidence>
<name>A0ABS2U0Q3_9ACTN</name>
<dbReference type="Proteomes" id="UP000749040">
    <property type="component" value="Unassembled WGS sequence"/>
</dbReference>
<feature type="region of interest" description="Disordered" evidence="7">
    <location>
        <begin position="169"/>
        <end position="192"/>
    </location>
</feature>
<protein>
    <submittedName>
        <fullName evidence="9">DoxX family protein</fullName>
    </submittedName>
</protein>
<evidence type="ECO:0000256" key="3">
    <source>
        <dbReference type="ARBA" id="ARBA00022475"/>
    </source>
</evidence>
<organism evidence="9 10">
    <name type="scientific">Actinacidiphila acididurans</name>
    <dbReference type="NCBI Taxonomy" id="2784346"/>
    <lineage>
        <taxon>Bacteria</taxon>
        <taxon>Bacillati</taxon>
        <taxon>Actinomycetota</taxon>
        <taxon>Actinomycetes</taxon>
        <taxon>Kitasatosporales</taxon>
        <taxon>Streptomycetaceae</taxon>
        <taxon>Actinacidiphila</taxon>
    </lineage>
</organism>
<keyword evidence="3" id="KW-1003">Cell membrane</keyword>
<reference evidence="9 10" key="1">
    <citation type="submission" date="2021-01" db="EMBL/GenBank/DDBJ databases">
        <title>Streptomyces acididurans sp. nov., isolated from a peat swamp forest soil.</title>
        <authorList>
            <person name="Chantavorakit T."/>
            <person name="Duangmal K."/>
        </authorList>
    </citation>
    <scope>NUCLEOTIDE SEQUENCE [LARGE SCALE GENOMIC DNA]</scope>
    <source>
        <strain evidence="9 10">KK5PA1</strain>
    </source>
</reference>